<protein>
    <recommendedName>
        <fullName evidence="2">PEGA domain-containing protein</fullName>
    </recommendedName>
</protein>
<sequence>MTLRARRWVYLSFIITFAAAAPLVILYTQGYRYNLKRQRLDPTGTLVLSTVPRGAAISLNGQTLKFVTPKTLQAIPPATYNIKLSIDGYRPWEKKLQIKAGAALFVSNIRLWKNSIPEKISEGLYQLFSASPDGTSVIFTVWRGNLEQFFRFDVLTDESPRLIFERPMQKPSSDIIWSPQMNRVLVSGPEETGVLELGRKSSWQAISGFVPSNISNFRWDTINEDLLYGSDKQTVYTIDLAKKNSAPLVSASPKPANKETLTDYWLRNNTILELIQVSESKSLLRTFSLVAEKEKKEFPLPSSLAYKFLAANDDLIATQDSTQKMSVWRITNESIFPILDAPNVTQAVFSIETADLLYATPFEIWTYNPKTDTANLLTRIASEISNANWYPDGSHVLFASNQNLVIMERDERDARNQWELTAFQDLTGYTLSPDGTAVYFTGTIGSTPGFWRLDL</sequence>
<accession>A0A1F7VBI2</accession>
<evidence type="ECO:0000313" key="4">
    <source>
        <dbReference type="Proteomes" id="UP000178723"/>
    </source>
</evidence>
<reference evidence="3 4" key="1">
    <citation type="journal article" date="2016" name="Nat. Commun.">
        <title>Thousands of microbial genomes shed light on interconnected biogeochemical processes in an aquifer system.</title>
        <authorList>
            <person name="Anantharaman K."/>
            <person name="Brown C.T."/>
            <person name="Hug L.A."/>
            <person name="Sharon I."/>
            <person name="Castelle C.J."/>
            <person name="Probst A.J."/>
            <person name="Thomas B.C."/>
            <person name="Singh A."/>
            <person name="Wilkins M.J."/>
            <person name="Karaoz U."/>
            <person name="Brodie E.L."/>
            <person name="Williams K.H."/>
            <person name="Hubbard S.S."/>
            <person name="Banfield J.F."/>
        </authorList>
    </citation>
    <scope>NUCLEOTIDE SEQUENCE [LARGE SCALE GENOMIC DNA]</scope>
</reference>
<dbReference type="Proteomes" id="UP000178723">
    <property type="component" value="Unassembled WGS sequence"/>
</dbReference>
<comment type="caution">
    <text evidence="3">The sequence shown here is derived from an EMBL/GenBank/DDBJ whole genome shotgun (WGS) entry which is preliminary data.</text>
</comment>
<feature type="domain" description="PEGA" evidence="2">
    <location>
        <begin position="44"/>
        <end position="103"/>
    </location>
</feature>
<organism evidence="3 4">
    <name type="scientific">Candidatus Uhrbacteria bacterium RIFCSPLOWO2_02_FULL_48_12</name>
    <dbReference type="NCBI Taxonomy" id="1802407"/>
    <lineage>
        <taxon>Bacteria</taxon>
        <taxon>Candidatus Uhriibacteriota</taxon>
    </lineage>
</organism>
<keyword evidence="1" id="KW-0812">Transmembrane</keyword>
<dbReference type="AlphaFoldDB" id="A0A1F7VBI2"/>
<evidence type="ECO:0000259" key="2">
    <source>
        <dbReference type="Pfam" id="PF08308"/>
    </source>
</evidence>
<dbReference type="Pfam" id="PF08308">
    <property type="entry name" value="PEGA"/>
    <property type="match status" value="1"/>
</dbReference>
<evidence type="ECO:0000256" key="1">
    <source>
        <dbReference type="SAM" id="Phobius"/>
    </source>
</evidence>
<dbReference type="Gene3D" id="2.120.10.30">
    <property type="entry name" value="TolB, C-terminal domain"/>
    <property type="match status" value="1"/>
</dbReference>
<keyword evidence="1" id="KW-0472">Membrane</keyword>
<dbReference type="STRING" id="1802407.A3I40_01530"/>
<dbReference type="SUPFAM" id="SSF82171">
    <property type="entry name" value="DPP6 N-terminal domain-like"/>
    <property type="match status" value="1"/>
</dbReference>
<proteinExistence type="predicted"/>
<dbReference type="InterPro" id="IPR013229">
    <property type="entry name" value="PEGA"/>
</dbReference>
<evidence type="ECO:0000313" key="3">
    <source>
        <dbReference type="EMBL" id="OGL87367.1"/>
    </source>
</evidence>
<dbReference type="EMBL" id="MGEP01000017">
    <property type="protein sequence ID" value="OGL87367.1"/>
    <property type="molecule type" value="Genomic_DNA"/>
</dbReference>
<keyword evidence="1" id="KW-1133">Transmembrane helix</keyword>
<name>A0A1F7VBI2_9BACT</name>
<dbReference type="InterPro" id="IPR011042">
    <property type="entry name" value="6-blade_b-propeller_TolB-like"/>
</dbReference>
<gene>
    <name evidence="3" type="ORF">A3I40_01530</name>
</gene>
<feature type="transmembrane region" description="Helical" evidence="1">
    <location>
        <begin position="7"/>
        <end position="27"/>
    </location>
</feature>